<dbReference type="EMBL" id="AUPL01003436">
    <property type="protein sequence ID" value="ESL08855.1"/>
    <property type="molecule type" value="Genomic_DNA"/>
</dbReference>
<sequence length="505" mass="56477">MSLKVRDCARIAVAVALGYVAYRGVWSFLRNEITISVTELVQLPPSERLLELGEQTPLQGEIRCETYLMRSYRFLMRLSANVKGVSTSPPPTSRSRHRVIHATENTSYRTMMSHGVSKKREGLPNVTVHDVHSMVDYWELSPNGNVYFTPPCIGDELLMCYEASVKVGHPVNAVVKNCYLQADERPGLKRLSFDFVVYDIVHAAKIHIALPNRYCDTVAIHTGGVGLIQQPDAAKPHHFIWDIGNVDETTWKKVNSLAPDVLPEDRLARRGFTDDDLVVAVERRKSSDNIEVMANSYQLPNTMDVKLESRSERYDGDTPVDTDAKRGMLGTHASSGLPEGTQLLIAHFLLVFEEPDGVEYDYVSTDSELSEGENEGGECDEARRRTGDIQPLRAAVSTGRKSSKREGRARKSKMVRCSADSILTLGRGVSIRVPAVELSYSVGGLVSGVTVRKLQTVSDVPNWIPRSMLDRWLLRWMVPGIHQLRLGKYAHYNSWFVQPIPVTSL</sequence>
<dbReference type="AlphaFoldDB" id="A0A061J3E2"/>
<gene>
    <name evidence="2" type="ORF">TRSC58_03436</name>
</gene>
<feature type="compositionally biased region" description="Basic residues" evidence="1">
    <location>
        <begin position="401"/>
        <end position="411"/>
    </location>
</feature>
<keyword evidence="3" id="KW-1185">Reference proteome</keyword>
<proteinExistence type="predicted"/>
<evidence type="ECO:0000313" key="3">
    <source>
        <dbReference type="Proteomes" id="UP000031737"/>
    </source>
</evidence>
<accession>A0A061J3E2</accession>
<feature type="compositionally biased region" description="Acidic residues" evidence="1">
    <location>
        <begin position="368"/>
        <end position="379"/>
    </location>
</feature>
<name>A0A061J3E2_TRYRA</name>
<dbReference type="Proteomes" id="UP000031737">
    <property type="component" value="Unassembled WGS sequence"/>
</dbReference>
<protein>
    <submittedName>
        <fullName evidence="2">Uncharacterized protein</fullName>
    </submittedName>
</protein>
<organism evidence="2 3">
    <name type="scientific">Trypanosoma rangeli SC58</name>
    <dbReference type="NCBI Taxonomy" id="429131"/>
    <lineage>
        <taxon>Eukaryota</taxon>
        <taxon>Discoba</taxon>
        <taxon>Euglenozoa</taxon>
        <taxon>Kinetoplastea</taxon>
        <taxon>Metakinetoplastina</taxon>
        <taxon>Trypanosomatida</taxon>
        <taxon>Trypanosomatidae</taxon>
        <taxon>Trypanosoma</taxon>
        <taxon>Herpetosoma</taxon>
    </lineage>
</organism>
<evidence type="ECO:0000256" key="1">
    <source>
        <dbReference type="SAM" id="MobiDB-lite"/>
    </source>
</evidence>
<evidence type="ECO:0000313" key="2">
    <source>
        <dbReference type="EMBL" id="ESL08855.1"/>
    </source>
</evidence>
<comment type="caution">
    <text evidence="2">The sequence shown here is derived from an EMBL/GenBank/DDBJ whole genome shotgun (WGS) entry which is preliminary data.</text>
</comment>
<dbReference type="OrthoDB" id="242102at2759"/>
<feature type="region of interest" description="Disordered" evidence="1">
    <location>
        <begin position="365"/>
        <end position="411"/>
    </location>
</feature>
<dbReference type="VEuPathDB" id="TriTrypDB:TRSC58_03436"/>
<reference evidence="2 3" key="1">
    <citation type="submission" date="2013-07" db="EMBL/GenBank/DDBJ databases">
        <authorList>
            <person name="Stoco P.H."/>
            <person name="Wagner G."/>
            <person name="Gerber A."/>
            <person name="Zaha A."/>
            <person name="Thompson C."/>
            <person name="Bartholomeu D.C."/>
            <person name="Luckemeyer D.D."/>
            <person name="Bahia D."/>
            <person name="Loreto E."/>
            <person name="Prestes E.B."/>
            <person name="Lima F.M."/>
            <person name="Rodrigues-Luiz G."/>
            <person name="Vallejo G.A."/>
            <person name="Filho J.F."/>
            <person name="Monteiro K.M."/>
            <person name="Tyler K.M."/>
            <person name="de Almeida L.G."/>
            <person name="Ortiz M.F."/>
            <person name="Siervo M.A."/>
            <person name="de Moraes M.H."/>
            <person name="Cunha O.L."/>
            <person name="Mendonca-Neto R."/>
            <person name="Silva R."/>
            <person name="Teixeira S.M."/>
            <person name="Murta S.M."/>
            <person name="Sincero T.C."/>
            <person name="Mendes T.A."/>
            <person name="Urmenyi T.P."/>
            <person name="Silva V.G."/>
            <person name="da Rocha W.D."/>
            <person name="Andersson B."/>
            <person name="Romanha A.J."/>
            <person name="Steindel M."/>
            <person name="de Vasconcelos A.T."/>
            <person name="Grisard E.C."/>
        </authorList>
    </citation>
    <scope>NUCLEOTIDE SEQUENCE [LARGE SCALE GENOMIC DNA]</scope>
    <source>
        <strain evidence="2 3">SC58</strain>
    </source>
</reference>